<proteinExistence type="predicted"/>
<reference evidence="1 2" key="1">
    <citation type="submission" date="2015-01" db="EMBL/GenBank/DDBJ databases">
        <title>Evolution of Trichinella species and genotypes.</title>
        <authorList>
            <person name="Korhonen P.K."/>
            <person name="Edoardo P."/>
            <person name="Giuseppe L.R."/>
            <person name="Gasser R.B."/>
        </authorList>
    </citation>
    <scope>NUCLEOTIDE SEQUENCE [LARGE SCALE GENOMIC DNA]</scope>
    <source>
        <strain evidence="1">ISS176</strain>
    </source>
</reference>
<accession>A0A0V1K529</accession>
<sequence>MVKQIALLEHCRDGLIAFFIVPMWSKEKKSFLILVEKGEEKTLGGWLLLLRAKYCIDLVNCDMRNLPWLFARI</sequence>
<comment type="caution">
    <text evidence="1">The sequence shown here is derived from an EMBL/GenBank/DDBJ whole genome shotgun (WGS) entry which is preliminary data.</text>
</comment>
<protein>
    <submittedName>
        <fullName evidence="1">Uncharacterized protein</fullName>
    </submittedName>
</protein>
<dbReference type="EMBL" id="JYDV01000015">
    <property type="protein sequence ID" value="KRZ42324.1"/>
    <property type="molecule type" value="Genomic_DNA"/>
</dbReference>
<organism evidence="1 2">
    <name type="scientific">Trichinella pseudospiralis</name>
    <name type="common">Parasitic roundworm</name>
    <dbReference type="NCBI Taxonomy" id="6337"/>
    <lineage>
        <taxon>Eukaryota</taxon>
        <taxon>Metazoa</taxon>
        <taxon>Ecdysozoa</taxon>
        <taxon>Nematoda</taxon>
        <taxon>Enoplea</taxon>
        <taxon>Dorylaimia</taxon>
        <taxon>Trichinellida</taxon>
        <taxon>Trichinellidae</taxon>
        <taxon>Trichinella</taxon>
    </lineage>
</organism>
<evidence type="ECO:0000313" key="1">
    <source>
        <dbReference type="EMBL" id="KRZ42324.1"/>
    </source>
</evidence>
<name>A0A0V1K529_TRIPS</name>
<dbReference type="AlphaFoldDB" id="A0A0V1K529"/>
<dbReference type="Proteomes" id="UP000054826">
    <property type="component" value="Unassembled WGS sequence"/>
</dbReference>
<gene>
    <name evidence="1" type="ORF">T4C_2337</name>
</gene>
<evidence type="ECO:0000313" key="2">
    <source>
        <dbReference type="Proteomes" id="UP000054826"/>
    </source>
</evidence>